<feature type="compositionally biased region" description="Polar residues" evidence="2">
    <location>
        <begin position="520"/>
        <end position="533"/>
    </location>
</feature>
<reference evidence="4" key="2">
    <citation type="submission" date="2015-01" db="EMBL/GenBank/DDBJ databases">
        <title>Evolutionary Origins and Diversification of the Mycorrhizal Mutualists.</title>
        <authorList>
            <consortium name="DOE Joint Genome Institute"/>
            <consortium name="Mycorrhizal Genomics Consortium"/>
            <person name="Kohler A."/>
            <person name="Kuo A."/>
            <person name="Nagy L.G."/>
            <person name="Floudas D."/>
            <person name="Copeland A."/>
            <person name="Barry K.W."/>
            <person name="Cichocki N."/>
            <person name="Veneault-Fourrey C."/>
            <person name="LaButti K."/>
            <person name="Lindquist E.A."/>
            <person name="Lipzen A."/>
            <person name="Lundell T."/>
            <person name="Morin E."/>
            <person name="Murat C."/>
            <person name="Riley R."/>
            <person name="Ohm R."/>
            <person name="Sun H."/>
            <person name="Tunlid A."/>
            <person name="Henrissat B."/>
            <person name="Grigoriev I.V."/>
            <person name="Hibbett D.S."/>
            <person name="Martin F."/>
        </authorList>
    </citation>
    <scope>NUCLEOTIDE SEQUENCE [LARGE SCALE GENOMIC DNA]</scope>
    <source>
        <strain evidence="4">LaAM-08-1</strain>
    </source>
</reference>
<feature type="compositionally biased region" description="Basic residues" evidence="2">
    <location>
        <begin position="10"/>
        <end position="21"/>
    </location>
</feature>
<dbReference type="Proteomes" id="UP000054477">
    <property type="component" value="Unassembled WGS sequence"/>
</dbReference>
<keyword evidence="4" id="KW-1185">Reference proteome</keyword>
<dbReference type="GO" id="GO:0015074">
    <property type="term" value="P:DNA integration"/>
    <property type="evidence" value="ECO:0007669"/>
    <property type="project" value="InterPro"/>
</dbReference>
<evidence type="ECO:0000256" key="2">
    <source>
        <dbReference type="SAM" id="MobiDB-lite"/>
    </source>
</evidence>
<sequence>MARQPSTTGKKNKAPGKKKTKVAAAKLETLQKQSAINRDAYGRPARTRRKYKGYVKNGRLFLAEVVEEKRKERESGEPTLNSSDDEEIDLDILARAFDGPPNELSAMALEYFLVQKCCTEGLGLSTAWGIHGAFCDLWDHWDGTKYSGDYAYDEENNKVTGCPARAPVVQSLIKVIKNKSGAKGAAAGRHHAEAMKIEELRAVMEWSEKRRAEMKVDTSLDDHDHAKLLAKHLEMEAFLCSGYTLWTRNFELCDLQFRDIVFGCNGPAPLSHPFFSVFLENRKGWQNKQGWDGPLESNTYHIYKQDLSELDMFSRLPVWVALLEQKIGRKVEDDDYVFPYIAPNGILHPKKALSHDQVQCLLTEFCQGAGLVKNFTTHCLRRGGAQYRFIHAPIGKRWSLTIIRWWGGWAEGEQVDTLMKYLIDSLQSYEKSYCDMLCPTRLDTEQSFMGEHQLTRHVTLGDMNLMGEALLNAIREHSPRTAPSPECHASEHAQVAAPRACETTELAMRAELMRPAHCVSATNTDPQPSNNNPNEDDAPASSSHVKRHPHSKERPAPYPIAGALIPNLRRGPRAWRQAVEQWDEGVPSQGVPPLKNWPSGWYTGRMRLIHGAKRGERETIAKEYERFGRDDEAFLSAYPVAIKSVAALVDAIRGRHGRRRCSKNGTYDERSSSSPSPSA</sequence>
<feature type="region of interest" description="Disordered" evidence="2">
    <location>
        <begin position="1"/>
        <end position="21"/>
    </location>
</feature>
<dbReference type="InterPro" id="IPR011010">
    <property type="entry name" value="DNA_brk_join_enz"/>
</dbReference>
<proteinExistence type="predicted"/>
<dbReference type="OrthoDB" id="2976553at2759"/>
<accession>A0A0C9XFD5</accession>
<name>A0A0C9XFD5_9AGAR</name>
<dbReference type="EMBL" id="KN838578">
    <property type="protein sequence ID" value="KIK03616.1"/>
    <property type="molecule type" value="Genomic_DNA"/>
</dbReference>
<reference evidence="3 4" key="1">
    <citation type="submission" date="2014-04" db="EMBL/GenBank/DDBJ databases">
        <authorList>
            <consortium name="DOE Joint Genome Institute"/>
            <person name="Kuo A."/>
            <person name="Kohler A."/>
            <person name="Nagy L.G."/>
            <person name="Floudas D."/>
            <person name="Copeland A."/>
            <person name="Barry K.W."/>
            <person name="Cichocki N."/>
            <person name="Veneault-Fourrey C."/>
            <person name="LaButti K."/>
            <person name="Lindquist E.A."/>
            <person name="Lipzen A."/>
            <person name="Lundell T."/>
            <person name="Morin E."/>
            <person name="Murat C."/>
            <person name="Sun H."/>
            <person name="Tunlid A."/>
            <person name="Henrissat B."/>
            <person name="Grigoriev I.V."/>
            <person name="Hibbett D.S."/>
            <person name="Martin F."/>
            <person name="Nordberg H.P."/>
            <person name="Cantor M.N."/>
            <person name="Hua S.X."/>
        </authorList>
    </citation>
    <scope>NUCLEOTIDE SEQUENCE [LARGE SCALE GENOMIC DNA]</scope>
    <source>
        <strain evidence="3 4">LaAM-08-1</strain>
    </source>
</reference>
<gene>
    <name evidence="3" type="ORF">K443DRAFT_5251</name>
</gene>
<feature type="region of interest" description="Disordered" evidence="2">
    <location>
        <begin position="519"/>
        <end position="559"/>
    </location>
</feature>
<dbReference type="GO" id="GO:0003677">
    <property type="term" value="F:DNA binding"/>
    <property type="evidence" value="ECO:0007669"/>
    <property type="project" value="InterPro"/>
</dbReference>
<evidence type="ECO:0000313" key="4">
    <source>
        <dbReference type="Proteomes" id="UP000054477"/>
    </source>
</evidence>
<evidence type="ECO:0000313" key="3">
    <source>
        <dbReference type="EMBL" id="KIK03616.1"/>
    </source>
</evidence>
<feature type="region of interest" description="Disordered" evidence="2">
    <location>
        <begin position="658"/>
        <end position="679"/>
    </location>
</feature>
<dbReference type="GO" id="GO:0006310">
    <property type="term" value="P:DNA recombination"/>
    <property type="evidence" value="ECO:0007669"/>
    <property type="project" value="UniProtKB-KW"/>
</dbReference>
<dbReference type="AlphaFoldDB" id="A0A0C9XFD5"/>
<dbReference type="SUPFAM" id="SSF56349">
    <property type="entry name" value="DNA breaking-rejoining enzymes"/>
    <property type="match status" value="1"/>
</dbReference>
<organism evidence="3 4">
    <name type="scientific">Laccaria amethystina LaAM-08-1</name>
    <dbReference type="NCBI Taxonomy" id="1095629"/>
    <lineage>
        <taxon>Eukaryota</taxon>
        <taxon>Fungi</taxon>
        <taxon>Dikarya</taxon>
        <taxon>Basidiomycota</taxon>
        <taxon>Agaricomycotina</taxon>
        <taxon>Agaricomycetes</taxon>
        <taxon>Agaricomycetidae</taxon>
        <taxon>Agaricales</taxon>
        <taxon>Agaricineae</taxon>
        <taxon>Hydnangiaceae</taxon>
        <taxon>Laccaria</taxon>
    </lineage>
</organism>
<dbReference type="STRING" id="1095629.A0A0C9XFD5"/>
<evidence type="ECO:0000256" key="1">
    <source>
        <dbReference type="ARBA" id="ARBA00023172"/>
    </source>
</evidence>
<dbReference type="InterPro" id="IPR013762">
    <property type="entry name" value="Integrase-like_cat_sf"/>
</dbReference>
<protein>
    <submittedName>
        <fullName evidence="3">Uncharacterized protein</fullName>
    </submittedName>
</protein>
<dbReference type="HOGENOM" id="CLU_013901_1_1_1"/>
<keyword evidence="1" id="KW-0233">DNA recombination</keyword>
<dbReference type="Gene3D" id="1.10.443.10">
    <property type="entry name" value="Intergrase catalytic core"/>
    <property type="match status" value="1"/>
</dbReference>